<evidence type="ECO:0000313" key="5">
    <source>
        <dbReference type="Proteomes" id="UP000095495"/>
    </source>
</evidence>
<keyword evidence="2" id="KW-0167">Capsid protein</keyword>
<gene>
    <name evidence="3" type="ORF">ERS852420_02820</name>
    <name evidence="2" type="ORF">M72_07621</name>
</gene>
<dbReference type="AlphaFoldDB" id="A0A0M6WN65"/>
<dbReference type="Proteomes" id="UP000049979">
    <property type="component" value="Unassembled WGS sequence"/>
</dbReference>
<evidence type="ECO:0000313" key="3">
    <source>
        <dbReference type="EMBL" id="CUN12155.1"/>
    </source>
</evidence>
<reference evidence="2" key="1">
    <citation type="submission" date="2015-05" db="EMBL/GenBank/DDBJ databases">
        <authorList>
            <person name="Wang D.B."/>
            <person name="Wang M."/>
        </authorList>
    </citation>
    <scope>NUCLEOTIDE SEQUENCE [LARGE SCALE GENOMIC DNA]</scope>
    <source>
        <strain evidence="2">M72</strain>
    </source>
</reference>
<dbReference type="EMBL" id="CYXV01000014">
    <property type="protein sequence ID" value="CUN12155.1"/>
    <property type="molecule type" value="Genomic_DNA"/>
</dbReference>
<name>A0A0M6WN65_9FIRM</name>
<sequence>MTRPSSQPMNRSELYRWVMALGFCAYDMLLYLDTHPDDAQALSYYNQCNELYNSAKKTYEERFEPLSAFGSQPLEDWDWNDGPMPWEGVK</sequence>
<evidence type="ECO:0000259" key="1">
    <source>
        <dbReference type="Pfam" id="PF12652"/>
    </source>
</evidence>
<dbReference type="GeneID" id="99748014"/>
<evidence type="ECO:0000313" key="2">
    <source>
        <dbReference type="EMBL" id="CRL38741.1"/>
    </source>
</evidence>
<organism evidence="2 4">
    <name type="scientific">Roseburia faecis</name>
    <dbReference type="NCBI Taxonomy" id="301302"/>
    <lineage>
        <taxon>Bacteria</taxon>
        <taxon>Bacillati</taxon>
        <taxon>Bacillota</taxon>
        <taxon>Clostridia</taxon>
        <taxon>Lachnospirales</taxon>
        <taxon>Lachnospiraceae</taxon>
        <taxon>Roseburia</taxon>
    </lineage>
</organism>
<accession>A0A0M6WN65</accession>
<keyword evidence="2" id="KW-0946">Virion</keyword>
<dbReference type="Proteomes" id="UP000095495">
    <property type="component" value="Unassembled WGS sequence"/>
</dbReference>
<dbReference type="RefSeq" id="WP_022046713.1">
    <property type="nucleotide sequence ID" value="NZ_CP173697.1"/>
</dbReference>
<keyword evidence="4" id="KW-1185">Reference proteome</keyword>
<dbReference type="Pfam" id="PF12652">
    <property type="entry name" value="CotJB"/>
    <property type="match status" value="1"/>
</dbReference>
<feature type="domain" description="Protein CotJB" evidence="1">
    <location>
        <begin position="13"/>
        <end position="87"/>
    </location>
</feature>
<reference evidence="4" key="2">
    <citation type="submission" date="2015-05" db="EMBL/GenBank/DDBJ databases">
        <authorList>
            <consortium name="Pathogen Informatics"/>
        </authorList>
    </citation>
    <scope>NUCLEOTIDE SEQUENCE [LARGE SCALE GENOMIC DNA]</scope>
    <source>
        <strain evidence="3 5">2789STDY5608863</strain>
        <strain evidence="4">M72</strain>
    </source>
</reference>
<evidence type="ECO:0000313" key="4">
    <source>
        <dbReference type="Proteomes" id="UP000049979"/>
    </source>
</evidence>
<dbReference type="EMBL" id="CVRR01000019">
    <property type="protein sequence ID" value="CRL38741.1"/>
    <property type="molecule type" value="Genomic_DNA"/>
</dbReference>
<proteinExistence type="predicted"/>
<dbReference type="STRING" id="301302.ERS852420_02820"/>
<protein>
    <submittedName>
        <fullName evidence="3">CotJB protein</fullName>
    </submittedName>
    <submittedName>
        <fullName evidence="2">Spore coat protein CotJB</fullName>
    </submittedName>
</protein>
<dbReference type="InterPro" id="IPR024207">
    <property type="entry name" value="CotJB_dom"/>
</dbReference>